<dbReference type="AlphaFoldDB" id="A0A176Z7C0"/>
<name>A0A176Z7C0_9BRAD</name>
<dbReference type="EMBL" id="LUUB01000011">
    <property type="protein sequence ID" value="OAF16621.1"/>
    <property type="molecule type" value="Genomic_DNA"/>
</dbReference>
<organism evidence="1 2">
    <name type="scientific">Bradyrhizobium centrolobii</name>
    <dbReference type="NCBI Taxonomy" id="1505087"/>
    <lineage>
        <taxon>Bacteria</taxon>
        <taxon>Pseudomonadati</taxon>
        <taxon>Pseudomonadota</taxon>
        <taxon>Alphaproteobacteria</taxon>
        <taxon>Hyphomicrobiales</taxon>
        <taxon>Nitrobacteraceae</taxon>
        <taxon>Bradyrhizobium</taxon>
    </lineage>
</organism>
<evidence type="ECO:0000313" key="2">
    <source>
        <dbReference type="Proteomes" id="UP000076959"/>
    </source>
</evidence>
<reference evidence="1 2" key="1">
    <citation type="submission" date="2016-03" db="EMBL/GenBank/DDBJ databases">
        <title>Draft Genome Sequence of the Strain BR 10245 (Bradyrhizobium sp.) isolated from nodules of Centrolobium paraense.</title>
        <authorList>
            <person name="Simoes-Araujo J.L.Sr."/>
            <person name="Barauna A.C."/>
            <person name="Silva K."/>
            <person name="Zilli J.E."/>
        </authorList>
    </citation>
    <scope>NUCLEOTIDE SEQUENCE [LARGE SCALE GENOMIC DNA]</scope>
    <source>
        <strain evidence="1 2">BR 10245</strain>
    </source>
</reference>
<dbReference type="Proteomes" id="UP000076959">
    <property type="component" value="Unassembled WGS sequence"/>
</dbReference>
<evidence type="ECO:0000313" key="1">
    <source>
        <dbReference type="EMBL" id="OAF16621.1"/>
    </source>
</evidence>
<sequence>MTAAVVVAIFVRGQTQVARDGRTAVLLVPDERDLVLSEMRGVLASVHGIVEAVSAGDMKAVAADRGVDAGTRGGVMQRGDRNRLGTFGASVA</sequence>
<protein>
    <submittedName>
        <fullName evidence="1">Uncharacterized protein</fullName>
    </submittedName>
</protein>
<dbReference type="RefSeq" id="WP_063696019.1">
    <property type="nucleotide sequence ID" value="NZ_LUUB01000011.1"/>
</dbReference>
<accession>A0A176Z7C0</accession>
<dbReference type="OrthoDB" id="1150802at2"/>
<proteinExistence type="predicted"/>
<comment type="caution">
    <text evidence="1">The sequence shown here is derived from an EMBL/GenBank/DDBJ whole genome shotgun (WGS) entry which is preliminary data.</text>
</comment>
<keyword evidence="2" id="KW-1185">Reference proteome</keyword>
<gene>
    <name evidence="1" type="ORF">AYJ54_37680</name>
</gene>